<dbReference type="EMBL" id="JAAMFM010000024">
    <property type="protein sequence ID" value="NVM96114.1"/>
    <property type="molecule type" value="Genomic_DNA"/>
</dbReference>
<reference evidence="1 2" key="1">
    <citation type="submission" date="2020-02" db="EMBL/GenBank/DDBJ databases">
        <title>Genome sequence of strain AETb3-4.</title>
        <authorList>
            <person name="Gao J."/>
            <person name="Zhang X."/>
        </authorList>
    </citation>
    <scope>NUCLEOTIDE SEQUENCE [LARGE SCALE GENOMIC DNA]</scope>
    <source>
        <strain evidence="1 2">AETb3-4</strain>
    </source>
</reference>
<accession>A0A7Y7M0J5</accession>
<sequence>MYLPVGKSIFKNGGRIYPDVATIQAAHPDQEIAPFVVRLGDGEFFDVGTVHPRFSSWARFVSYADAYTAAEEFKNVQGADVQIRILFPT</sequence>
<evidence type="ECO:0000313" key="2">
    <source>
        <dbReference type="Proteomes" id="UP000543556"/>
    </source>
</evidence>
<dbReference type="Proteomes" id="UP000543556">
    <property type="component" value="Unassembled WGS sequence"/>
</dbReference>
<name>A0A7Y7M0J5_9MICC</name>
<evidence type="ECO:0000313" key="1">
    <source>
        <dbReference type="EMBL" id="NVM96114.1"/>
    </source>
</evidence>
<organism evidence="1 2">
    <name type="scientific">Arthrobacter wenxiniae</name>
    <dbReference type="NCBI Taxonomy" id="2713570"/>
    <lineage>
        <taxon>Bacteria</taxon>
        <taxon>Bacillati</taxon>
        <taxon>Actinomycetota</taxon>
        <taxon>Actinomycetes</taxon>
        <taxon>Micrococcales</taxon>
        <taxon>Micrococcaceae</taxon>
        <taxon>Arthrobacter</taxon>
    </lineage>
</organism>
<gene>
    <name evidence="1" type="ORF">G6034_14620</name>
</gene>
<keyword evidence="2" id="KW-1185">Reference proteome</keyword>
<dbReference type="RefSeq" id="WP_176635833.1">
    <property type="nucleotide sequence ID" value="NZ_JAAMFM010000024.1"/>
</dbReference>
<comment type="caution">
    <text evidence="1">The sequence shown here is derived from an EMBL/GenBank/DDBJ whole genome shotgun (WGS) entry which is preliminary data.</text>
</comment>
<dbReference type="AlphaFoldDB" id="A0A7Y7M0J5"/>
<protein>
    <submittedName>
        <fullName evidence="1">Uncharacterized protein</fullName>
    </submittedName>
</protein>
<proteinExistence type="predicted"/>